<feature type="region of interest" description="Disordered" evidence="1">
    <location>
        <begin position="1"/>
        <end position="53"/>
    </location>
</feature>
<evidence type="ECO:0000313" key="3">
    <source>
        <dbReference type="RefSeq" id="XP_027368202.1"/>
    </source>
</evidence>
<dbReference type="RefSeq" id="XP_027368202.1">
    <property type="nucleotide sequence ID" value="XM_027512401.1"/>
</dbReference>
<reference evidence="3" key="2">
    <citation type="submission" date="2025-08" db="UniProtKB">
        <authorList>
            <consortium name="RefSeq"/>
        </authorList>
    </citation>
    <scope>IDENTIFICATION</scope>
    <source>
        <tissue evidence="3">Young leaves</tissue>
    </source>
</reference>
<dbReference type="CDD" id="cd00303">
    <property type="entry name" value="retropepsin_like"/>
    <property type="match status" value="1"/>
</dbReference>
<dbReference type="Pfam" id="PF08284">
    <property type="entry name" value="RVP_2"/>
    <property type="match status" value="1"/>
</dbReference>
<organism evidence="2 3">
    <name type="scientific">Abrus precatorius</name>
    <name type="common">Indian licorice</name>
    <name type="synonym">Glycine abrus</name>
    <dbReference type="NCBI Taxonomy" id="3816"/>
    <lineage>
        <taxon>Eukaryota</taxon>
        <taxon>Viridiplantae</taxon>
        <taxon>Streptophyta</taxon>
        <taxon>Embryophyta</taxon>
        <taxon>Tracheophyta</taxon>
        <taxon>Spermatophyta</taxon>
        <taxon>Magnoliopsida</taxon>
        <taxon>eudicotyledons</taxon>
        <taxon>Gunneridae</taxon>
        <taxon>Pentapetalae</taxon>
        <taxon>rosids</taxon>
        <taxon>fabids</taxon>
        <taxon>Fabales</taxon>
        <taxon>Fabaceae</taxon>
        <taxon>Papilionoideae</taxon>
        <taxon>50 kb inversion clade</taxon>
        <taxon>NPAAA clade</taxon>
        <taxon>indigoferoid/millettioid clade</taxon>
        <taxon>Abreae</taxon>
        <taxon>Abrus</taxon>
    </lineage>
</organism>
<dbReference type="OrthoDB" id="1436782at2759"/>
<keyword evidence="2" id="KW-1185">Reference proteome</keyword>
<dbReference type="PANTHER" id="PTHR15503">
    <property type="entry name" value="LDOC1 RELATED"/>
    <property type="match status" value="1"/>
</dbReference>
<accession>A0A8B8MKR9</accession>
<sequence>MDTRGTGPVRQDRRLLRFSKGPYSSSNHSQFRRSSSQEKSNRSGSGSSSFSGSIKCSKCGGLHMVRDYPQSRMNCSNCEKLRHTTNVCWAAKRSGSKSTTQRPKLRGSTWPKLSIPGRVFAMSGAEASQSEELIRGKCVIKGRLHDVLFGLNAMHSFVSVDYVKSLDMYVTELPCNVMVTTPTGKLVMTSWACLGCSIMVHGREFKVELICLPLSQLDVILGMDWLAANHVLLDCKEKTLTFGSSMLEVSRLLS</sequence>
<dbReference type="InterPro" id="IPR021109">
    <property type="entry name" value="Peptidase_aspartic_dom_sf"/>
</dbReference>
<dbReference type="InterPro" id="IPR032567">
    <property type="entry name" value="RTL1-rel"/>
</dbReference>
<dbReference type="Proteomes" id="UP000694853">
    <property type="component" value="Unplaced"/>
</dbReference>
<dbReference type="AlphaFoldDB" id="A0A8B8MKR9"/>
<feature type="compositionally biased region" description="Low complexity" evidence="1">
    <location>
        <begin position="24"/>
        <end position="34"/>
    </location>
</feature>
<proteinExistence type="predicted"/>
<name>A0A8B8MKR9_ABRPR</name>
<reference evidence="2" key="1">
    <citation type="journal article" date="2019" name="Toxins">
        <title>Detection of Abrin-Like and Prepropulchellin-Like Toxin Genes and Transcripts Using Whole Genome Sequencing and Full-Length Transcript Sequencing of Abrus precatorius.</title>
        <authorList>
            <person name="Hovde B.T."/>
            <person name="Daligault H.E."/>
            <person name="Hanschen E.R."/>
            <person name="Kunde Y.A."/>
            <person name="Johnson M.B."/>
            <person name="Starkenburg S.R."/>
            <person name="Johnson S.L."/>
        </authorList>
    </citation>
    <scope>NUCLEOTIDE SEQUENCE [LARGE SCALE GENOMIC DNA]</scope>
</reference>
<evidence type="ECO:0000256" key="1">
    <source>
        <dbReference type="SAM" id="MobiDB-lite"/>
    </source>
</evidence>
<dbReference type="GeneID" id="113874178"/>
<dbReference type="KEGG" id="aprc:113874178"/>
<dbReference type="Gene3D" id="2.40.70.10">
    <property type="entry name" value="Acid Proteases"/>
    <property type="match status" value="1"/>
</dbReference>
<evidence type="ECO:0000313" key="2">
    <source>
        <dbReference type="Proteomes" id="UP000694853"/>
    </source>
</evidence>
<protein>
    <submittedName>
        <fullName evidence="3">Uncharacterized protein LOC113874178</fullName>
    </submittedName>
</protein>
<dbReference type="PANTHER" id="PTHR15503:SF45">
    <property type="entry name" value="RNA-DIRECTED DNA POLYMERASE HOMOLOG"/>
    <property type="match status" value="1"/>
</dbReference>
<feature type="compositionally biased region" description="Low complexity" evidence="1">
    <location>
        <begin position="42"/>
        <end position="53"/>
    </location>
</feature>
<gene>
    <name evidence="3" type="primary">LOC113874178</name>
</gene>